<accession>A0ABT0PMD8</accession>
<evidence type="ECO:0000313" key="1">
    <source>
        <dbReference type="EMBL" id="MCL6272534.1"/>
    </source>
</evidence>
<organism evidence="1 2">
    <name type="scientific">Flagellimonas spongiicola</name>
    <dbReference type="NCBI Taxonomy" id="2942208"/>
    <lineage>
        <taxon>Bacteria</taxon>
        <taxon>Pseudomonadati</taxon>
        <taxon>Bacteroidota</taxon>
        <taxon>Flavobacteriia</taxon>
        <taxon>Flavobacteriales</taxon>
        <taxon>Flavobacteriaceae</taxon>
        <taxon>Flagellimonas</taxon>
    </lineage>
</organism>
<proteinExistence type="predicted"/>
<evidence type="ECO:0000313" key="2">
    <source>
        <dbReference type="Proteomes" id="UP001203607"/>
    </source>
</evidence>
<dbReference type="EMBL" id="JAMFMA010000001">
    <property type="protein sequence ID" value="MCL6272534.1"/>
    <property type="molecule type" value="Genomic_DNA"/>
</dbReference>
<reference evidence="1 2" key="1">
    <citation type="submission" date="2022-05" db="EMBL/GenBank/DDBJ databases">
        <authorList>
            <person name="Park J.-S."/>
        </authorList>
    </citation>
    <scope>NUCLEOTIDE SEQUENCE [LARGE SCALE GENOMIC DNA]</scope>
    <source>
        <strain evidence="1 2">2012CJ35-5</strain>
    </source>
</reference>
<keyword evidence="2" id="KW-1185">Reference proteome</keyword>
<dbReference type="RefSeq" id="WP_249655721.1">
    <property type="nucleotide sequence ID" value="NZ_JAMFMA010000001.1"/>
</dbReference>
<name>A0ABT0PMD8_9FLAO</name>
<protein>
    <submittedName>
        <fullName evidence="1">Uncharacterized protein</fullName>
    </submittedName>
</protein>
<gene>
    <name evidence="1" type="ORF">M3P19_00855</name>
</gene>
<sequence>MTTEVKEKEVNPVMGHNMDGVRILMGQVSKKVDEINEGLKKYDEFFGEEPTENQRKEILEKGYDYVLEKLKGKFPFPKATDKFNFDAMGIDPSELKTPLNHSANRFRSLEYAELNGVWVEMTEGNIEDIYSRYEVVANTNRQREALEFAKELSELFNRYKHIVAKLGFHNASLEGRQNVGKFLRVVSISKEGFVPSSKGIKNLRN</sequence>
<comment type="caution">
    <text evidence="1">The sequence shown here is derived from an EMBL/GenBank/DDBJ whole genome shotgun (WGS) entry which is preliminary data.</text>
</comment>
<dbReference type="Proteomes" id="UP001203607">
    <property type="component" value="Unassembled WGS sequence"/>
</dbReference>